<sequence>MSDSTYGWLCEAVSEFGRSCKAKLAGGGSSEAAIRSPLEVLLAAVGSHHSLHEVTWHDEVSIPELGVRPDYAFQVDGLVAGYIELKKPGLSVDPESFTGRNKAQWERLRDLPNLLYTNGTEWRLFRDGVQLGETVRLTGTLKGSGEKLTPVNAAALDALLQTFLLWAPSPIRQVSRLVQHIAPLCRLLRGAVLEQLAAEAKSPEDEEDVKARPFSGLKSDWRRLLFPSADDATFADGYAQAVTFALLLARTEDISLTEGNLHEIGRKLDADHALMGKALQLLTDNVNERFEVTLNLLLRTIGSVDWPSIRRGNRDAYLHLYENFLTVYDSRLRQKSGSYYTPREVVEQMVRLTGDVLRTRLGKTKGFTDGDVRIVDPAMGTGTFLHTIIENVADQASEASGPAMAQDAIGQLAKRLYGFELQMGPFAVAEMRASDLLKRYKAPVPKGGLNLFVTDTLDNPFVEEQELASTYGVLSASRRRANEVKGKVPVTVVVGNPPYDDKAENRGGWVEKRPKGQKPPLLDTFRYPGNGRYEHVLKNMYVYFWRWATWKVFDAHEDDQHGVICFITPSGFATGPGGRGMRDYLRRTCDEGWIINLSPEGQRADVSTRVFPKVAQPLAICLFVRRADTDSERPARIHYRSVSGKRPEKFRQLREIKLDDGHWREAHREDVRPFTPATQSGWEDFPALDDLFPWGSPGVKANRSWVTSPSAETLRRRWSRLIREDDPTEKAKLFKETDTRSLDRKMSPLHGWPACRLTIAEETATTPDLLRIALRSFDRQWLVADNRVIDRPRPELWEALGDGQVFLNQQSSHVIESGPAVVATALIPDTDHFNGRGGRSMPLLHSDGSANVPAGLLAYLAHELALEQVTVQDLAAYTIAVAGHTVFTEQFTEELLTPGVRLPLTRNRETWQKAVRIGTEALWVSTYGERFADLKAARPAGNVKFATGDPRQIRYLSHVGASVPSSLRFDSEAHTLYVGEGAFAPVPEDVWNFDVGGMPVLRKWFGYRKAAPNSKKTSPLDDIHVDNWPSEWTSELIELLSVLRRLVDLLPAQRDLLAEILTGPVVTERDLKGAGILPVKKVARKARHDTAEGLFTEEGTEA</sequence>
<evidence type="ECO:0000256" key="3">
    <source>
        <dbReference type="ARBA" id="ARBA00022679"/>
    </source>
</evidence>
<dbReference type="SUPFAM" id="SSF53335">
    <property type="entry name" value="S-adenosyl-L-methionine-dependent methyltransferases"/>
    <property type="match status" value="1"/>
</dbReference>
<dbReference type="EC" id="2.1.1.72" evidence="1"/>
<reference evidence="8" key="1">
    <citation type="journal article" date="2019" name="Int. J. Syst. Evol. Microbiol.">
        <title>The Global Catalogue of Microorganisms (GCM) 10K type strain sequencing project: providing services to taxonomists for standard genome sequencing and annotation.</title>
        <authorList>
            <consortium name="The Broad Institute Genomics Platform"/>
            <consortium name="The Broad Institute Genome Sequencing Center for Infectious Disease"/>
            <person name="Wu L."/>
            <person name="Ma J."/>
        </authorList>
    </citation>
    <scope>NUCLEOTIDE SEQUENCE [LARGE SCALE GENOMIC DNA]</scope>
    <source>
        <strain evidence="8">JCM 16578</strain>
    </source>
</reference>
<dbReference type="PRINTS" id="PR00507">
    <property type="entry name" value="N12N6MTFRASE"/>
</dbReference>
<dbReference type="PANTHER" id="PTHR33841">
    <property type="entry name" value="DNA METHYLTRANSFERASE YEEA-RELATED"/>
    <property type="match status" value="1"/>
</dbReference>
<evidence type="ECO:0000259" key="5">
    <source>
        <dbReference type="Pfam" id="PF02384"/>
    </source>
</evidence>
<organism evidence="7 8">
    <name type="scientific">Streptomyces lannensis</name>
    <dbReference type="NCBI Taxonomy" id="766498"/>
    <lineage>
        <taxon>Bacteria</taxon>
        <taxon>Bacillati</taxon>
        <taxon>Actinomycetota</taxon>
        <taxon>Actinomycetes</taxon>
        <taxon>Kitasatosporales</taxon>
        <taxon>Streptomycetaceae</taxon>
        <taxon>Streptomyces</taxon>
    </lineage>
</organism>
<evidence type="ECO:0000256" key="2">
    <source>
        <dbReference type="ARBA" id="ARBA00022603"/>
    </source>
</evidence>
<keyword evidence="3" id="KW-0808">Transferase</keyword>
<protein>
    <recommendedName>
        <fullName evidence="1">site-specific DNA-methyltransferase (adenine-specific)</fullName>
        <ecNumber evidence="1">2.1.1.72</ecNumber>
    </recommendedName>
</protein>
<evidence type="ECO:0000256" key="4">
    <source>
        <dbReference type="ARBA" id="ARBA00047942"/>
    </source>
</evidence>
<comment type="catalytic activity">
    <reaction evidence="4">
        <text>a 2'-deoxyadenosine in DNA + S-adenosyl-L-methionine = an N(6)-methyl-2'-deoxyadenosine in DNA + S-adenosyl-L-homocysteine + H(+)</text>
        <dbReference type="Rhea" id="RHEA:15197"/>
        <dbReference type="Rhea" id="RHEA-COMP:12418"/>
        <dbReference type="Rhea" id="RHEA-COMP:12419"/>
        <dbReference type="ChEBI" id="CHEBI:15378"/>
        <dbReference type="ChEBI" id="CHEBI:57856"/>
        <dbReference type="ChEBI" id="CHEBI:59789"/>
        <dbReference type="ChEBI" id="CHEBI:90615"/>
        <dbReference type="ChEBI" id="CHEBI:90616"/>
        <dbReference type="EC" id="2.1.1.72"/>
    </reaction>
</comment>
<gene>
    <name evidence="7" type="ORF">GCM10022207_56840</name>
</gene>
<evidence type="ECO:0000313" key="8">
    <source>
        <dbReference type="Proteomes" id="UP001501563"/>
    </source>
</evidence>
<dbReference type="Proteomes" id="UP001501563">
    <property type="component" value="Unassembled WGS sequence"/>
</dbReference>
<keyword evidence="8" id="KW-1185">Reference proteome</keyword>
<dbReference type="Pfam" id="PF02384">
    <property type="entry name" value="N6_Mtase"/>
    <property type="match status" value="1"/>
</dbReference>
<feature type="domain" description="Type ISP restriction-modification enzyme LLaBIII C-terminal specificity" evidence="6">
    <location>
        <begin position="690"/>
        <end position="1039"/>
    </location>
</feature>
<dbReference type="InterPro" id="IPR041635">
    <property type="entry name" value="Type_ISP_LLaBIII_C"/>
</dbReference>
<evidence type="ECO:0000259" key="6">
    <source>
        <dbReference type="Pfam" id="PF18135"/>
    </source>
</evidence>
<name>A0ABP7KMA1_9ACTN</name>
<dbReference type="EMBL" id="BAAAZA010000018">
    <property type="protein sequence ID" value="GAA3882573.1"/>
    <property type="molecule type" value="Genomic_DNA"/>
</dbReference>
<dbReference type="InterPro" id="IPR050953">
    <property type="entry name" value="N4_N6_ade-DNA_methylase"/>
</dbReference>
<dbReference type="Pfam" id="PF18135">
    <property type="entry name" value="Type_ISP_C"/>
    <property type="match status" value="1"/>
</dbReference>
<dbReference type="Gene3D" id="3.40.50.150">
    <property type="entry name" value="Vaccinia Virus protein VP39"/>
    <property type="match status" value="1"/>
</dbReference>
<proteinExistence type="predicted"/>
<keyword evidence="2" id="KW-0489">Methyltransferase</keyword>
<evidence type="ECO:0000313" key="7">
    <source>
        <dbReference type="EMBL" id="GAA3882573.1"/>
    </source>
</evidence>
<comment type="caution">
    <text evidence="7">The sequence shown here is derived from an EMBL/GenBank/DDBJ whole genome shotgun (WGS) entry which is preliminary data.</text>
</comment>
<accession>A0ABP7KMA1</accession>
<dbReference type="InterPro" id="IPR003356">
    <property type="entry name" value="DNA_methylase_A-5"/>
</dbReference>
<feature type="domain" description="DNA methylase adenine-specific" evidence="5">
    <location>
        <begin position="314"/>
        <end position="505"/>
    </location>
</feature>
<dbReference type="InterPro" id="IPR029063">
    <property type="entry name" value="SAM-dependent_MTases_sf"/>
</dbReference>
<evidence type="ECO:0000256" key="1">
    <source>
        <dbReference type="ARBA" id="ARBA00011900"/>
    </source>
</evidence>
<dbReference type="PANTHER" id="PTHR33841:SF1">
    <property type="entry name" value="DNA METHYLTRANSFERASE A"/>
    <property type="match status" value="1"/>
</dbReference>